<keyword evidence="4" id="KW-1185">Reference proteome</keyword>
<feature type="signal peptide" evidence="1">
    <location>
        <begin position="1"/>
        <end position="25"/>
    </location>
</feature>
<name>A0A6J8D9C7_MYTCO</name>
<reference evidence="3 4" key="1">
    <citation type="submission" date="2020-06" db="EMBL/GenBank/DDBJ databases">
        <authorList>
            <person name="Li R."/>
            <person name="Bekaert M."/>
        </authorList>
    </citation>
    <scope>NUCLEOTIDE SEQUENCE [LARGE SCALE GENOMIC DNA]</scope>
    <source>
        <strain evidence="4">wild</strain>
    </source>
</reference>
<evidence type="ECO:0000313" key="4">
    <source>
        <dbReference type="Proteomes" id="UP000507470"/>
    </source>
</evidence>
<feature type="domain" description="DUF5641" evidence="2">
    <location>
        <begin position="80"/>
        <end position="153"/>
    </location>
</feature>
<organism evidence="3 4">
    <name type="scientific">Mytilus coruscus</name>
    <name type="common">Sea mussel</name>
    <dbReference type="NCBI Taxonomy" id="42192"/>
    <lineage>
        <taxon>Eukaryota</taxon>
        <taxon>Metazoa</taxon>
        <taxon>Spiralia</taxon>
        <taxon>Lophotrochozoa</taxon>
        <taxon>Mollusca</taxon>
        <taxon>Bivalvia</taxon>
        <taxon>Autobranchia</taxon>
        <taxon>Pteriomorphia</taxon>
        <taxon>Mytilida</taxon>
        <taxon>Mytiloidea</taxon>
        <taxon>Mytilidae</taxon>
        <taxon>Mytilinae</taxon>
        <taxon>Mytilus</taxon>
    </lineage>
</organism>
<dbReference type="EMBL" id="CACVKT020006931">
    <property type="protein sequence ID" value="CAC5404281.1"/>
    <property type="molecule type" value="Genomic_DNA"/>
</dbReference>
<proteinExistence type="predicted"/>
<gene>
    <name evidence="3" type="ORF">MCOR_38090</name>
</gene>
<keyword evidence="1" id="KW-0732">Signal</keyword>
<dbReference type="InterPro" id="IPR040676">
    <property type="entry name" value="DUF5641"/>
</dbReference>
<protein>
    <recommendedName>
        <fullName evidence="2">DUF5641 domain-containing protein</fullName>
    </recommendedName>
</protein>
<sequence>MDNTRLNTLLKIIGVIAFILRFVAQCEIPKSQRKPDYLITSKITTCHGTMDNELSAGQYSEEIGKLEVTDQQKIVAQPLEKEYLKSLQEFHRTTGKNEKAIKTDDVVHIHNDKFCRWKLAIVEELVTENDGHVRSAVVRTNTGHTKRPIVQLYPSEVDGKTDFVLTNDSIDHVNFEKKHMSYFIRKRSISTSE</sequence>
<evidence type="ECO:0000259" key="2">
    <source>
        <dbReference type="Pfam" id="PF18701"/>
    </source>
</evidence>
<dbReference type="OrthoDB" id="6153979at2759"/>
<dbReference type="Pfam" id="PF18701">
    <property type="entry name" value="DUF5641"/>
    <property type="match status" value="1"/>
</dbReference>
<feature type="chain" id="PRO_5026876483" description="DUF5641 domain-containing protein" evidence="1">
    <location>
        <begin position="26"/>
        <end position="193"/>
    </location>
</feature>
<dbReference type="Proteomes" id="UP000507470">
    <property type="component" value="Unassembled WGS sequence"/>
</dbReference>
<evidence type="ECO:0000313" key="3">
    <source>
        <dbReference type="EMBL" id="CAC5404281.1"/>
    </source>
</evidence>
<dbReference type="AlphaFoldDB" id="A0A6J8D9C7"/>
<evidence type="ECO:0000256" key="1">
    <source>
        <dbReference type="SAM" id="SignalP"/>
    </source>
</evidence>
<accession>A0A6J8D9C7</accession>